<evidence type="ECO:0000313" key="2">
    <source>
        <dbReference type="Proteomes" id="UP001165136"/>
    </source>
</evidence>
<dbReference type="AlphaFoldDB" id="A0A9W6R088"/>
<reference evidence="1" key="1">
    <citation type="submission" date="2023-03" db="EMBL/GenBank/DDBJ databases">
        <title>Amycolatopsis taiwanensis NBRC 103393.</title>
        <authorList>
            <person name="Ichikawa N."/>
            <person name="Sato H."/>
            <person name="Tonouchi N."/>
        </authorList>
    </citation>
    <scope>NUCLEOTIDE SEQUENCE</scope>
    <source>
        <strain evidence="1">NBRC 103393</strain>
    </source>
</reference>
<sequence>MSNDKPIAFPEGIPMLSRGHHVLPELGGCFMEIASVLAGEPWSDHPNCTHPMLAELARTVNDLVHDESRQQLVRWIPDVVGANRRHPLITAAIVAVLARHGLAAHPDDPDYRWAANRARHRAVGWQTGGRWRRAWLRATDLWFRTTDRVRVPVMVPRLRTAGDDVVIAALTDAIRAYHLTADRLAGGEDLLGRGVDDLRAAADR</sequence>
<name>A0A9W6R088_9PSEU</name>
<organism evidence="1 2">
    <name type="scientific">Amycolatopsis taiwanensis</name>
    <dbReference type="NCBI Taxonomy" id="342230"/>
    <lineage>
        <taxon>Bacteria</taxon>
        <taxon>Bacillati</taxon>
        <taxon>Actinomycetota</taxon>
        <taxon>Actinomycetes</taxon>
        <taxon>Pseudonocardiales</taxon>
        <taxon>Pseudonocardiaceae</taxon>
        <taxon>Amycolatopsis</taxon>
    </lineage>
</organism>
<gene>
    <name evidence="1" type="ORF">Atai01_18210</name>
</gene>
<proteinExistence type="predicted"/>
<accession>A0A9W6R088</accession>
<keyword evidence="2" id="KW-1185">Reference proteome</keyword>
<protein>
    <submittedName>
        <fullName evidence="1">Uncharacterized protein</fullName>
    </submittedName>
</protein>
<dbReference type="RefSeq" id="WP_027946731.1">
    <property type="nucleotide sequence ID" value="NZ_BSTI01000003.1"/>
</dbReference>
<evidence type="ECO:0000313" key="1">
    <source>
        <dbReference type="EMBL" id="GLY65202.1"/>
    </source>
</evidence>
<dbReference type="Proteomes" id="UP001165136">
    <property type="component" value="Unassembled WGS sequence"/>
</dbReference>
<comment type="caution">
    <text evidence="1">The sequence shown here is derived from an EMBL/GenBank/DDBJ whole genome shotgun (WGS) entry which is preliminary data.</text>
</comment>
<dbReference type="EMBL" id="BSTI01000003">
    <property type="protein sequence ID" value="GLY65202.1"/>
    <property type="molecule type" value="Genomic_DNA"/>
</dbReference>